<dbReference type="UniPathway" id="UPA00988"/>
<keyword evidence="1 3" id="KW-0963">Cytoplasm</keyword>
<dbReference type="HAMAP" id="MF_03054">
    <property type="entry name" value="CTU2"/>
    <property type="match status" value="1"/>
</dbReference>
<protein>
    <recommendedName>
        <fullName evidence="3">Cytoplasmic tRNA 2-thiolation protein 2</fullName>
    </recommendedName>
</protein>
<proteinExistence type="inferred from homology"/>
<dbReference type="GO" id="GO:0002143">
    <property type="term" value="P:tRNA wobble position uridine thiolation"/>
    <property type="evidence" value="ECO:0007669"/>
    <property type="project" value="TreeGrafter"/>
</dbReference>
<evidence type="ECO:0000256" key="3">
    <source>
        <dbReference type="HAMAP-Rule" id="MF_03054"/>
    </source>
</evidence>
<name>A0A8J5QQ53_9ASCO</name>
<evidence type="ECO:0000313" key="4">
    <source>
        <dbReference type="EMBL" id="KAG7663487.1"/>
    </source>
</evidence>
<dbReference type="PANTHER" id="PTHR20882">
    <property type="entry name" value="CYTOPLASMIC TRNA 2-THIOLATION PROTEIN 2"/>
    <property type="match status" value="1"/>
</dbReference>
<comment type="caution">
    <text evidence="4">The sequence shown here is derived from an EMBL/GenBank/DDBJ whole genome shotgun (WGS) entry which is preliminary data.</text>
</comment>
<reference evidence="4 5" key="1">
    <citation type="journal article" date="2021" name="DNA Res.">
        <title>Genome analysis of Candida subhashii reveals its hybrid nature and dual mitochondrial genome conformations.</title>
        <authorList>
            <person name="Mixao V."/>
            <person name="Hegedusova E."/>
            <person name="Saus E."/>
            <person name="Pryszcz L.P."/>
            <person name="Cillingova A."/>
            <person name="Nosek J."/>
            <person name="Gabaldon T."/>
        </authorList>
    </citation>
    <scope>NUCLEOTIDE SEQUENCE [LARGE SCALE GENOMIC DNA]</scope>
    <source>
        <strain evidence="4 5">CBS 10753</strain>
    </source>
</reference>
<dbReference type="GO" id="GO:0032447">
    <property type="term" value="P:protein urmylation"/>
    <property type="evidence" value="ECO:0007669"/>
    <property type="project" value="UniProtKB-UniRule"/>
</dbReference>
<organism evidence="4 5">
    <name type="scientific">[Candida] subhashii</name>
    <dbReference type="NCBI Taxonomy" id="561895"/>
    <lineage>
        <taxon>Eukaryota</taxon>
        <taxon>Fungi</taxon>
        <taxon>Dikarya</taxon>
        <taxon>Ascomycota</taxon>
        <taxon>Saccharomycotina</taxon>
        <taxon>Pichiomycetes</taxon>
        <taxon>Debaryomycetaceae</taxon>
        <taxon>Spathaspora</taxon>
    </lineage>
</organism>
<dbReference type="GO" id="GO:0005829">
    <property type="term" value="C:cytosol"/>
    <property type="evidence" value="ECO:0007669"/>
    <property type="project" value="TreeGrafter"/>
</dbReference>
<dbReference type="Pfam" id="PF10288">
    <property type="entry name" value="CTU2"/>
    <property type="match status" value="1"/>
</dbReference>
<dbReference type="GO" id="GO:0016779">
    <property type="term" value="F:nucleotidyltransferase activity"/>
    <property type="evidence" value="ECO:0007669"/>
    <property type="project" value="UniProtKB-UniRule"/>
</dbReference>
<comment type="function">
    <text evidence="3">Plays a central role in 2-thiolation of mcm(5)S(2)U at tRNA wobble positions of tRNA(Lys), tRNA(Glu) and tRNA(Gln). May act by forming a heterodimer with NCS6 that ligates sulfur from thiocarboxylated URM1 onto the uridine of tRNAs at wobble position. Prior mcm(5) tRNA modification by the elongator complex is required for 2-thiolation. May also be involved in protein urmylation.</text>
</comment>
<keyword evidence="5" id="KW-1185">Reference proteome</keyword>
<comment type="pathway">
    <text evidence="3">tRNA modification; 5-methoxycarbonylmethyl-2-thiouridine-tRNA biosynthesis.</text>
</comment>
<dbReference type="PANTHER" id="PTHR20882:SF14">
    <property type="entry name" value="CYTOPLASMIC TRNA 2-THIOLATION PROTEIN 2"/>
    <property type="match status" value="1"/>
</dbReference>
<dbReference type="GO" id="GO:0000049">
    <property type="term" value="F:tRNA binding"/>
    <property type="evidence" value="ECO:0007669"/>
    <property type="project" value="InterPro"/>
</dbReference>
<dbReference type="Proteomes" id="UP000694255">
    <property type="component" value="Unassembled WGS sequence"/>
</dbReference>
<evidence type="ECO:0000256" key="1">
    <source>
        <dbReference type="ARBA" id="ARBA00022490"/>
    </source>
</evidence>
<dbReference type="GO" id="GO:0016783">
    <property type="term" value="F:sulfurtransferase activity"/>
    <property type="evidence" value="ECO:0007669"/>
    <property type="project" value="TreeGrafter"/>
</dbReference>
<dbReference type="OrthoDB" id="25129at2759"/>
<evidence type="ECO:0000313" key="5">
    <source>
        <dbReference type="Proteomes" id="UP000694255"/>
    </source>
</evidence>
<comment type="subcellular location">
    <subcellularLocation>
        <location evidence="3">Cytoplasm</location>
    </subcellularLocation>
</comment>
<evidence type="ECO:0000256" key="2">
    <source>
        <dbReference type="ARBA" id="ARBA00022694"/>
    </source>
</evidence>
<dbReference type="InterPro" id="IPR019407">
    <property type="entry name" value="CTU2"/>
</dbReference>
<keyword evidence="2 3" id="KW-0819">tRNA processing</keyword>
<dbReference type="EMBL" id="JAGSYN010000137">
    <property type="protein sequence ID" value="KAG7663487.1"/>
    <property type="molecule type" value="Genomic_DNA"/>
</dbReference>
<gene>
    <name evidence="3" type="primary">NCS2</name>
    <name evidence="3" type="synonym">CTU2</name>
    <name evidence="4" type="ORF">J8A68_003034</name>
</gene>
<sequence>MSTPNQAITYLDSEESTSCQRCKTTPAILISRKEKFCQNCFIRFIRGKQRKQMQDDQYKVKYGPLAEKLGKQKVLLALSGGRSSLVLLDVIASLLQEQYAAHKGNQGFELVIVNLDEYELDSLNKKVQDVIPELLERYNPVKLTLKVLSLNSYVDQGTLQKISLNHEFTGFISSINNSKEYTLSELLDLCPSKSSAEDLLTIVYEELILRTAYKEGCQTVIYGHSMTRIANEIIALTVKGRGSIIHKAIADHTEKYLDKEIKVLFPLRDVLYAEILAYCELADLNKYLIESTIQKSKITKNLTIRDITTNYFKQLDATGYASTASTVVRTGEKLGAPKDEQVLAHCQVCGVEIYRDPREWLRRITVNDPAPVETEEEREYVELYKRTFGTGQEGEIEGDPVSICYGCIVTLGGVKQESGFVWPIKSHEVEAGDNKELQWIYRNDEQEKQKILDEFILSDEEDV</sequence>
<comment type="similarity">
    <text evidence="3">Belongs to the CTU2/NCS2 family.</text>
</comment>
<accession>A0A8J5QQ53</accession>
<dbReference type="AlphaFoldDB" id="A0A8J5QQ53"/>
<dbReference type="FunFam" id="3.40.50.620:FF:000366">
    <property type="entry name" value="Cytoplasmic tRNA 2-thiolation protein 2"/>
    <property type="match status" value="1"/>
</dbReference>